<evidence type="ECO:0000256" key="2">
    <source>
        <dbReference type="ARBA" id="ARBA00010735"/>
    </source>
</evidence>
<accession>A0A480AKJ4</accession>
<proteinExistence type="inferred from homology"/>
<feature type="signal peptide" evidence="9">
    <location>
        <begin position="1"/>
        <end position="29"/>
    </location>
</feature>
<keyword evidence="5 8" id="KW-0812">Transmembrane</keyword>
<organism evidence="10 11">
    <name type="scientific">Pseudaquabacterium pictum</name>
    <dbReference type="NCBI Taxonomy" id="2315236"/>
    <lineage>
        <taxon>Bacteria</taxon>
        <taxon>Pseudomonadati</taxon>
        <taxon>Pseudomonadota</taxon>
        <taxon>Betaproteobacteria</taxon>
        <taxon>Burkholderiales</taxon>
        <taxon>Sphaerotilaceae</taxon>
        <taxon>Pseudaquabacterium</taxon>
    </lineage>
</organism>
<evidence type="ECO:0000313" key="10">
    <source>
        <dbReference type="EMBL" id="GCL62061.1"/>
    </source>
</evidence>
<feature type="transmembrane region" description="Helical" evidence="8">
    <location>
        <begin position="212"/>
        <end position="229"/>
    </location>
</feature>
<sequence>MSRRRRHPARRAALAAGARAALPSLPAVAVWGVVTGVAMVKLGLALATSLGMTFIVYSGTSQLAVLPLMATGTAVLTMVLAAALAGLRFVVYSAVLSRHLARVPLPLRLGTCFLTIDGPLAVLMQAQARGTLVQRVALLNGANLVTAAVWCGSSVLGIALASLLPLGPELGFLAVLALLAFAVPMLQGRPAWSAAVASVAVAVAAADWPHRLGTFAAVLAGVAAALWMSPRPPAAPQAQPEQAG</sequence>
<evidence type="ECO:0000256" key="7">
    <source>
        <dbReference type="ARBA" id="ARBA00023136"/>
    </source>
</evidence>
<comment type="caution">
    <text evidence="10">The sequence shown here is derived from an EMBL/GenBank/DDBJ whole genome shotgun (WGS) entry which is preliminary data.</text>
</comment>
<keyword evidence="7 8" id="KW-0472">Membrane</keyword>
<keyword evidence="4" id="KW-1003">Cell membrane</keyword>
<feature type="transmembrane region" description="Helical" evidence="8">
    <location>
        <begin position="136"/>
        <end position="160"/>
    </location>
</feature>
<evidence type="ECO:0000313" key="11">
    <source>
        <dbReference type="Proteomes" id="UP000301751"/>
    </source>
</evidence>
<evidence type="ECO:0000256" key="9">
    <source>
        <dbReference type="SAM" id="SignalP"/>
    </source>
</evidence>
<dbReference type="OrthoDB" id="9179311at2"/>
<protein>
    <submittedName>
        <fullName evidence="10">Membrane protein</fullName>
    </submittedName>
</protein>
<dbReference type="EMBL" id="BJCL01000002">
    <property type="protein sequence ID" value="GCL62061.1"/>
    <property type="molecule type" value="Genomic_DNA"/>
</dbReference>
<gene>
    <name evidence="10" type="ORF">AQPW35_11420</name>
</gene>
<dbReference type="AlphaFoldDB" id="A0A480AKJ4"/>
<dbReference type="InterPro" id="IPR011606">
    <property type="entry name" value="Brnchd-chn_aa_trnsp_permease"/>
</dbReference>
<evidence type="ECO:0000256" key="4">
    <source>
        <dbReference type="ARBA" id="ARBA00022475"/>
    </source>
</evidence>
<dbReference type="GO" id="GO:1903785">
    <property type="term" value="P:L-valine transmembrane transport"/>
    <property type="evidence" value="ECO:0007669"/>
    <property type="project" value="TreeGrafter"/>
</dbReference>
<dbReference type="PANTHER" id="PTHR34979:SF1">
    <property type="entry name" value="INNER MEMBRANE PROTEIN YGAZ"/>
    <property type="match status" value="1"/>
</dbReference>
<keyword evidence="6 8" id="KW-1133">Transmembrane helix</keyword>
<keyword evidence="11" id="KW-1185">Reference proteome</keyword>
<feature type="transmembrane region" description="Helical" evidence="8">
    <location>
        <begin position="166"/>
        <end position="183"/>
    </location>
</feature>
<feature type="chain" id="PRO_5019798092" evidence="9">
    <location>
        <begin position="30"/>
        <end position="244"/>
    </location>
</feature>
<feature type="transmembrane region" description="Helical" evidence="8">
    <location>
        <begin position="36"/>
        <end position="57"/>
    </location>
</feature>
<comment type="similarity">
    <text evidence="2">Belongs to the AzlC family.</text>
</comment>
<evidence type="ECO:0000256" key="8">
    <source>
        <dbReference type="SAM" id="Phobius"/>
    </source>
</evidence>
<feature type="transmembrane region" description="Helical" evidence="8">
    <location>
        <begin position="64"/>
        <end position="85"/>
    </location>
</feature>
<dbReference type="Pfam" id="PF03591">
    <property type="entry name" value="AzlC"/>
    <property type="match status" value="1"/>
</dbReference>
<reference evidence="11" key="1">
    <citation type="submission" date="2019-03" db="EMBL/GenBank/DDBJ databases">
        <title>Aquabacterium pictum sp.nov., the first bacteriochlorophyll a-containing freshwater bacterium in the genus Aquabacterium of the class Betaproteobacteria.</title>
        <authorList>
            <person name="Hirose S."/>
            <person name="Tank M."/>
            <person name="Hara E."/>
            <person name="Tamaki H."/>
            <person name="Takaichi S."/>
            <person name="Haruta S."/>
            <person name="Hanada S."/>
        </authorList>
    </citation>
    <scope>NUCLEOTIDE SEQUENCE [LARGE SCALE GENOMIC DNA]</scope>
    <source>
        <strain evidence="11">W35</strain>
    </source>
</reference>
<name>A0A480AKJ4_9BURK</name>
<dbReference type="RefSeq" id="WP_137731808.1">
    <property type="nucleotide sequence ID" value="NZ_BJCL01000002.1"/>
</dbReference>
<evidence type="ECO:0000256" key="3">
    <source>
        <dbReference type="ARBA" id="ARBA00022448"/>
    </source>
</evidence>
<evidence type="ECO:0000256" key="1">
    <source>
        <dbReference type="ARBA" id="ARBA00004651"/>
    </source>
</evidence>
<dbReference type="Proteomes" id="UP000301751">
    <property type="component" value="Unassembled WGS sequence"/>
</dbReference>
<evidence type="ECO:0000256" key="6">
    <source>
        <dbReference type="ARBA" id="ARBA00022989"/>
    </source>
</evidence>
<comment type="subcellular location">
    <subcellularLocation>
        <location evidence="1">Cell membrane</location>
        <topology evidence="1">Multi-pass membrane protein</topology>
    </subcellularLocation>
</comment>
<evidence type="ECO:0000256" key="5">
    <source>
        <dbReference type="ARBA" id="ARBA00022692"/>
    </source>
</evidence>
<keyword evidence="3" id="KW-0813">Transport</keyword>
<dbReference type="PANTHER" id="PTHR34979">
    <property type="entry name" value="INNER MEMBRANE PROTEIN YGAZ"/>
    <property type="match status" value="1"/>
</dbReference>
<keyword evidence="9" id="KW-0732">Signal</keyword>
<dbReference type="GO" id="GO:0005886">
    <property type="term" value="C:plasma membrane"/>
    <property type="evidence" value="ECO:0007669"/>
    <property type="project" value="UniProtKB-SubCell"/>
</dbReference>